<sequence>MEVLGYLLLAAAAALWLVAAIIGLIDAFPIGVVGLIALLGIGLLFLKVLRERRRNREDDHYSMHIDK</sequence>
<dbReference type="eggNOG" id="ENOG502ZWNW">
    <property type="taxonomic scope" value="Bacteria"/>
</dbReference>
<gene>
    <name evidence="2" type="ORF">Thimo_3194</name>
</gene>
<dbReference type="KEGG" id="tmb:Thimo_3194"/>
<name>L0H2Q6_9GAMM</name>
<keyword evidence="1" id="KW-0472">Membrane</keyword>
<accession>L0H2Q6</accession>
<dbReference type="EMBL" id="CP003051">
    <property type="protein sequence ID" value="AGA91874.1"/>
    <property type="molecule type" value="Genomic_DNA"/>
</dbReference>
<proteinExistence type="predicted"/>
<dbReference type="RefSeq" id="WP_015282002.1">
    <property type="nucleotide sequence ID" value="NC_019940.1"/>
</dbReference>
<dbReference type="HOGENOM" id="CLU_205139_0_0_6"/>
<dbReference type="STRING" id="765912.Thimo_3194"/>
<organism evidence="2 3">
    <name type="scientific">Thioflavicoccus mobilis 8321</name>
    <dbReference type="NCBI Taxonomy" id="765912"/>
    <lineage>
        <taxon>Bacteria</taxon>
        <taxon>Pseudomonadati</taxon>
        <taxon>Pseudomonadota</taxon>
        <taxon>Gammaproteobacteria</taxon>
        <taxon>Chromatiales</taxon>
        <taxon>Chromatiaceae</taxon>
        <taxon>Thioflavicoccus</taxon>
    </lineage>
</organism>
<keyword evidence="3" id="KW-1185">Reference proteome</keyword>
<dbReference type="Proteomes" id="UP000010816">
    <property type="component" value="Chromosome"/>
</dbReference>
<keyword evidence="1" id="KW-0812">Transmembrane</keyword>
<protein>
    <submittedName>
        <fullName evidence="2">Uncharacterized protein</fullName>
    </submittedName>
</protein>
<evidence type="ECO:0000313" key="3">
    <source>
        <dbReference type="Proteomes" id="UP000010816"/>
    </source>
</evidence>
<reference evidence="2 3" key="1">
    <citation type="submission" date="2011-09" db="EMBL/GenBank/DDBJ databases">
        <title>Complete sequence of chromosome of Thioflavicoccus mobilis 8321.</title>
        <authorList>
            <consortium name="US DOE Joint Genome Institute"/>
            <person name="Lucas S."/>
            <person name="Han J."/>
            <person name="Lapidus A."/>
            <person name="Cheng J.-F."/>
            <person name="Goodwin L."/>
            <person name="Pitluck S."/>
            <person name="Peters L."/>
            <person name="Ovchinnikova G."/>
            <person name="Lu M."/>
            <person name="Detter J.C."/>
            <person name="Han C."/>
            <person name="Tapia R."/>
            <person name="Land M."/>
            <person name="Hauser L."/>
            <person name="Kyrpides N."/>
            <person name="Ivanova N."/>
            <person name="Pagani I."/>
            <person name="Vogl K."/>
            <person name="Liu Z."/>
            <person name="Imhoff J."/>
            <person name="Thiel V."/>
            <person name="Frigaard N.-U."/>
            <person name="Bryant D."/>
            <person name="Woyke T."/>
        </authorList>
    </citation>
    <scope>NUCLEOTIDE SEQUENCE [LARGE SCALE GENOMIC DNA]</scope>
    <source>
        <strain evidence="2 3">8321</strain>
    </source>
</reference>
<dbReference type="AlphaFoldDB" id="L0H2Q6"/>
<evidence type="ECO:0000313" key="2">
    <source>
        <dbReference type="EMBL" id="AGA91874.1"/>
    </source>
</evidence>
<evidence type="ECO:0000256" key="1">
    <source>
        <dbReference type="SAM" id="Phobius"/>
    </source>
</evidence>
<feature type="transmembrane region" description="Helical" evidence="1">
    <location>
        <begin position="30"/>
        <end position="49"/>
    </location>
</feature>
<keyword evidence="1" id="KW-1133">Transmembrane helix</keyword>